<evidence type="ECO:0000313" key="2">
    <source>
        <dbReference type="Proteomes" id="UP000772812"/>
    </source>
</evidence>
<reference evidence="1 2" key="1">
    <citation type="journal article" date="2021" name="Syst. Appl. Microbiol.">
        <title>Persephonella atlantica sp. nov.: How to adapt to physico-chemical gradients in high temperature hydrothermal habitats.</title>
        <authorList>
            <person name="Francois D.X."/>
            <person name="Godfroy A."/>
            <person name="Mathien C."/>
            <person name="Aube J."/>
            <person name="Cathalot C."/>
            <person name="Lesongeur F."/>
            <person name="L'Haridon S."/>
            <person name="Philippon X."/>
            <person name="Roussel E.G."/>
        </authorList>
    </citation>
    <scope>NUCLEOTIDE SEQUENCE [LARGE SCALE GENOMIC DNA]</scope>
    <source>
        <strain evidence="1 2">MO1340</strain>
    </source>
</reference>
<proteinExistence type="predicted"/>
<gene>
    <name evidence="1" type="ORF">GWK41_03055</name>
</gene>
<sequence length="652" mass="76042">MKKRTDNIKIVLNFENFEGKESKLLCYIFDKFNNIVEKKHIKFKNSVGYASFFIKKIGRYKIKVAPEVEPEKIDKFQPFVKDFYFEKKPIEMEFLIPEVIWACWIKYPFVVRGNVKKDNVPICTGEVEIYEVDYRLCFMRIPDSILEKIRRHIIDIIKKPEIPIPPKPPCDVLPCPNPLEFEHIKTVNIDIPDSFSILYSSIEQFRQIIIKDIHKFKQLLCLPWVYPLWSKYCYRMDKLDTVSLNSDGYFSSVIWISMCEKDKPDLYFVVKQKINGIEKVIYKPEPIPCYTYWNHASGTYVHINVTDPDAITCPPISKPDTEETYVMPLGIGNDGWYQIEQAHIKPGMIPNIQRGLYRGDAPYGTELDIQMQFHKDIRNLNVYYYRWSYRKEGETDWKHIEGKVVHRYLQYHNGNFYINSKVLGPFNINGEANLFEIPDPDLDWVVINRGDRRFAFWETKNIEDGKYELRLEMFDNNGNKITNPTTKGFKYILPTGEEAGGIIPVDANLKVEPDGSIILRLHIDNQKTVADIKEIKFNGIPVGECQFIEYTNFNEIVTIKYTATHPNSFLDSYILTIHRGVSGQPVFSIPVAQRNIPQIDGSLSINVAELLENHKNCSFSIRLHTYPKTRDGYSRIRAYENADISSFALSEK</sequence>
<comment type="caution">
    <text evidence="1">The sequence shown here is derived from an EMBL/GenBank/DDBJ whole genome shotgun (WGS) entry which is preliminary data.</text>
</comment>
<keyword evidence="2" id="KW-1185">Reference proteome</keyword>
<dbReference type="Proteomes" id="UP000772812">
    <property type="component" value="Unassembled WGS sequence"/>
</dbReference>
<protein>
    <submittedName>
        <fullName evidence="1">Uncharacterized protein</fullName>
    </submittedName>
</protein>
<dbReference type="EMBL" id="JAACYA010000001">
    <property type="protein sequence ID" value="MBK3332045.1"/>
    <property type="molecule type" value="Genomic_DNA"/>
</dbReference>
<accession>A0ABS1GGN2</accession>
<organism evidence="1 2">
    <name type="scientific">Persephonella atlantica</name>
    <dbReference type="NCBI Taxonomy" id="2699429"/>
    <lineage>
        <taxon>Bacteria</taxon>
        <taxon>Pseudomonadati</taxon>
        <taxon>Aquificota</taxon>
        <taxon>Aquificia</taxon>
        <taxon>Aquificales</taxon>
        <taxon>Hydrogenothermaceae</taxon>
        <taxon>Persephonella</taxon>
    </lineage>
</organism>
<evidence type="ECO:0000313" key="1">
    <source>
        <dbReference type="EMBL" id="MBK3332045.1"/>
    </source>
</evidence>
<dbReference type="RefSeq" id="WP_200673435.1">
    <property type="nucleotide sequence ID" value="NZ_JAACYA010000001.1"/>
</dbReference>
<name>A0ABS1GGN2_9AQUI</name>